<dbReference type="InterPro" id="IPR013078">
    <property type="entry name" value="His_Pase_superF_clade-1"/>
</dbReference>
<keyword evidence="2" id="KW-1185">Reference proteome</keyword>
<protein>
    <submittedName>
        <fullName evidence="1">Histidine phosphatase family protein</fullName>
    </submittedName>
</protein>
<evidence type="ECO:0000313" key="2">
    <source>
        <dbReference type="Proteomes" id="UP001626536"/>
    </source>
</evidence>
<organism evidence="1 2">
    <name type="scientific">Methylocapsa polymorpha</name>
    <dbReference type="NCBI Taxonomy" id="3080828"/>
    <lineage>
        <taxon>Bacteria</taxon>
        <taxon>Pseudomonadati</taxon>
        <taxon>Pseudomonadota</taxon>
        <taxon>Alphaproteobacteria</taxon>
        <taxon>Hyphomicrobiales</taxon>
        <taxon>Beijerinckiaceae</taxon>
        <taxon>Methylocapsa</taxon>
    </lineage>
</organism>
<dbReference type="CDD" id="cd07067">
    <property type="entry name" value="HP_PGM_like"/>
    <property type="match status" value="1"/>
</dbReference>
<dbReference type="PANTHER" id="PTHR47623">
    <property type="entry name" value="OS09G0287300 PROTEIN"/>
    <property type="match status" value="1"/>
</dbReference>
<dbReference type="RefSeq" id="WP_407338752.1">
    <property type="nucleotide sequence ID" value="NZ_CP136862.1"/>
</dbReference>
<dbReference type="Pfam" id="PF00300">
    <property type="entry name" value="His_Phos_1"/>
    <property type="match status" value="1"/>
</dbReference>
<name>A0ABZ0HRX5_9HYPH</name>
<dbReference type="InterPro" id="IPR029033">
    <property type="entry name" value="His_PPase_superfam"/>
</dbReference>
<dbReference type="Gene3D" id="3.40.50.1240">
    <property type="entry name" value="Phosphoglycerate mutase-like"/>
    <property type="match status" value="1"/>
</dbReference>
<evidence type="ECO:0000313" key="1">
    <source>
        <dbReference type="EMBL" id="WOJ89309.1"/>
    </source>
</evidence>
<accession>A0ABZ0HRX5</accession>
<dbReference type="SUPFAM" id="SSF53254">
    <property type="entry name" value="Phosphoglycerate mutase-like"/>
    <property type="match status" value="1"/>
</dbReference>
<reference evidence="1 2" key="1">
    <citation type="submission" date="2023-10" db="EMBL/GenBank/DDBJ databases">
        <title>Novel methanotroph of the genus Methylocapsa from a subarctic wetland.</title>
        <authorList>
            <person name="Belova S.E."/>
            <person name="Oshkin I.Y."/>
            <person name="Miroshnikov K."/>
            <person name="Dedysh S.N."/>
        </authorList>
    </citation>
    <scope>NUCLEOTIDE SEQUENCE [LARGE SCALE GENOMIC DNA]</scope>
    <source>
        <strain evidence="1 2">RX1</strain>
    </source>
</reference>
<proteinExistence type="predicted"/>
<dbReference type="SMART" id="SM00855">
    <property type="entry name" value="PGAM"/>
    <property type="match status" value="1"/>
</dbReference>
<dbReference type="EMBL" id="CP136862">
    <property type="protein sequence ID" value="WOJ89309.1"/>
    <property type="molecule type" value="Genomic_DNA"/>
</dbReference>
<sequence>MKKLRALASIRHSSCYQALACLMLRLLLLRHAEAVAHAASGDIERRLTAAGRAGAARIGAYFRKSGLAPDFVLVSPSRRTRETLEIVERELARELSTAIEPSLYSASLSALLDALARAPAIVKTLLIVGHNPSLAEVANALAKDGEGAGLARMRSQFPAPCLAVIDFHEDDWSEARSRGGTLDRFVTLATLSG</sequence>
<dbReference type="Proteomes" id="UP001626536">
    <property type="component" value="Chromosome"/>
</dbReference>
<dbReference type="PANTHER" id="PTHR47623:SF1">
    <property type="entry name" value="OS09G0287300 PROTEIN"/>
    <property type="match status" value="1"/>
</dbReference>
<gene>
    <name evidence="1" type="ORF">RZS28_16145</name>
</gene>